<organism evidence="1 2">
    <name type="scientific">Criibacterium bergeronii</name>
    <dbReference type="NCBI Taxonomy" id="1871336"/>
    <lineage>
        <taxon>Bacteria</taxon>
        <taxon>Bacillati</taxon>
        <taxon>Bacillota</taxon>
        <taxon>Clostridia</taxon>
        <taxon>Peptostreptococcales</taxon>
        <taxon>Filifactoraceae</taxon>
        <taxon>Criibacterium</taxon>
    </lineage>
</organism>
<dbReference type="Proteomes" id="UP000093352">
    <property type="component" value="Unassembled WGS sequence"/>
</dbReference>
<accession>A0A371IJQ1</accession>
<dbReference type="RefSeq" id="WP_068914009.1">
    <property type="nucleotide sequence ID" value="NZ_MBEW02000022.1"/>
</dbReference>
<dbReference type="InterPro" id="IPR006427">
    <property type="entry name" value="Portal_HK97"/>
</dbReference>
<dbReference type="InterPro" id="IPR006944">
    <property type="entry name" value="Phage/GTA_portal"/>
</dbReference>
<dbReference type="STRING" id="1871336.BBG48_05245"/>
<dbReference type="AlphaFoldDB" id="A0A371IJQ1"/>
<name>A0A371IJQ1_9FIRM</name>
<protein>
    <submittedName>
        <fullName evidence="1">Phage portal protein</fullName>
    </submittedName>
</protein>
<proteinExistence type="predicted"/>
<gene>
    <name evidence="1" type="ORF">BBG48_008510</name>
</gene>
<comment type="caution">
    <text evidence="1">The sequence shown here is derived from an EMBL/GenBank/DDBJ whole genome shotgun (WGS) entry which is preliminary data.</text>
</comment>
<evidence type="ECO:0000313" key="2">
    <source>
        <dbReference type="Proteomes" id="UP000093352"/>
    </source>
</evidence>
<dbReference type="Pfam" id="PF04860">
    <property type="entry name" value="Phage_portal"/>
    <property type="match status" value="1"/>
</dbReference>
<sequence>MGFFSWFLNLFPIFNRETGKLDLNNYCTLEAKYNYKALAVETAVNLMSNIFSVATFKTFEKGKEIQNSNFYLLNIEPNINQNANTFWRKVIYNLIYKNECLILQQGAMFYIADEFTRTQRAFTESTYSNIMIGDLSMNKVFKESEVFYLTLHNKKMSDVINGLFEDYGKLIEYSKNTYKRSNARRGTLEIPVNYPQTPKAQEELDKLLKENFKTFFKAEDAALLPLTNGLKYNDLTNQTYKNGSDSRDIRSLIDDMFDYVAIAFQLSPKLLKGDFSDLNNSLDYTLMVGIKPIKDIIEAEINRKLYGKSAYLEKSYMKVDISRIKEISLKDMAVVIDLLSRNGVNSLDDNRKLLDMEEIGGELGKTRLFTKNLGTLEEIKKGGENLEKTKN</sequence>
<dbReference type="EMBL" id="MBEW02000022">
    <property type="protein sequence ID" value="RDY20717.1"/>
    <property type="molecule type" value="Genomic_DNA"/>
</dbReference>
<dbReference type="NCBIfam" id="TIGR01537">
    <property type="entry name" value="portal_HK97"/>
    <property type="match status" value="1"/>
</dbReference>
<evidence type="ECO:0000313" key="1">
    <source>
        <dbReference type="EMBL" id="RDY20717.1"/>
    </source>
</evidence>
<keyword evidence="2" id="KW-1185">Reference proteome</keyword>
<reference evidence="1 2" key="1">
    <citation type="journal article" date="2016" name="Genome Announc.">
        <title>Draft Genome Sequence of Criibacterium bergeronii gen. nov., sp. nov., Strain CCRI-22567T, Isolated from a Vaginal Sample from a Woman with Bacterial Vaginosis.</title>
        <authorList>
            <person name="Maheux A.F."/>
            <person name="Berube E."/>
            <person name="Boudreau D.K."/>
            <person name="Raymond F."/>
            <person name="Corbeil J."/>
            <person name="Roy P.H."/>
            <person name="Boissinot M."/>
            <person name="Omar R.F."/>
        </authorList>
    </citation>
    <scope>NUCLEOTIDE SEQUENCE [LARGE SCALE GENOMIC DNA]</scope>
    <source>
        <strain evidence="1 2">CCRI-22567</strain>
    </source>
</reference>